<reference evidence="6 7" key="1">
    <citation type="submission" date="2018-11" db="EMBL/GenBank/DDBJ databases">
        <title>Whole genome sequence of Streptomyces chrestomyceticus NBRC 13444(T).</title>
        <authorList>
            <person name="Komaki H."/>
            <person name="Tamura T."/>
        </authorList>
    </citation>
    <scope>NUCLEOTIDE SEQUENCE [LARGE SCALE GENOMIC DNA]</scope>
    <source>
        <strain evidence="6 7">NBRC 13444</strain>
    </source>
</reference>
<feature type="domain" description="HTH tetR-type" evidence="5">
    <location>
        <begin position="14"/>
        <end position="74"/>
    </location>
</feature>
<evidence type="ECO:0000256" key="1">
    <source>
        <dbReference type="ARBA" id="ARBA00023015"/>
    </source>
</evidence>
<dbReference type="PANTHER" id="PTHR30055">
    <property type="entry name" value="HTH-TYPE TRANSCRIPTIONAL REGULATOR RUTR"/>
    <property type="match status" value="1"/>
</dbReference>
<dbReference type="PANTHER" id="PTHR30055:SF234">
    <property type="entry name" value="HTH-TYPE TRANSCRIPTIONAL REGULATOR BETI"/>
    <property type="match status" value="1"/>
</dbReference>
<dbReference type="SUPFAM" id="SSF46689">
    <property type="entry name" value="Homeodomain-like"/>
    <property type="match status" value="1"/>
</dbReference>
<dbReference type="SUPFAM" id="SSF48498">
    <property type="entry name" value="Tetracyclin repressor-like, C-terminal domain"/>
    <property type="match status" value="1"/>
</dbReference>
<evidence type="ECO:0000256" key="4">
    <source>
        <dbReference type="PROSITE-ProRule" id="PRU00335"/>
    </source>
</evidence>
<dbReference type="Pfam" id="PF16859">
    <property type="entry name" value="TetR_C_11"/>
    <property type="match status" value="1"/>
</dbReference>
<dbReference type="RefSeq" id="WP_003985418.1">
    <property type="nucleotide sequence ID" value="NZ_BHZC01000001.1"/>
</dbReference>
<sequence>MEQQSARLGRPRSERARAAVLHAADDLLVEVGYAAMTVKGIADRAGVGRQTVYRWWSTKAEILLEASADDARQELAVEPTGDLVAELAAYLDALTVFLTRSHAGAAYRALIGEAQHDPAVAALLADHDVIGDSARVILSRALGADTCRRTLDQATASLIGPVFFWHFTGRDPALLDTAALAETCGRQLARRSGTSGGGGSAD</sequence>
<dbReference type="Gene3D" id="1.10.357.10">
    <property type="entry name" value="Tetracycline Repressor, domain 2"/>
    <property type="match status" value="1"/>
</dbReference>
<dbReference type="InterPro" id="IPR001647">
    <property type="entry name" value="HTH_TetR"/>
</dbReference>
<dbReference type="EMBL" id="BHZC01000001">
    <property type="protein sequence ID" value="GCD39696.1"/>
    <property type="molecule type" value="Genomic_DNA"/>
</dbReference>
<keyword evidence="2 4" id="KW-0238">DNA-binding</keyword>
<dbReference type="AlphaFoldDB" id="A0A7U9L501"/>
<accession>A0A7U9L501</accession>
<dbReference type="InterPro" id="IPR050109">
    <property type="entry name" value="HTH-type_TetR-like_transc_reg"/>
</dbReference>
<name>A0A7U9L501_9ACTN</name>
<dbReference type="GeneID" id="95626200"/>
<dbReference type="InterPro" id="IPR011075">
    <property type="entry name" value="TetR_C"/>
</dbReference>
<gene>
    <name evidence="6" type="ORF">OEIGOIKO_07552</name>
</gene>
<dbReference type="InterPro" id="IPR009057">
    <property type="entry name" value="Homeodomain-like_sf"/>
</dbReference>
<keyword evidence="1" id="KW-0805">Transcription regulation</keyword>
<evidence type="ECO:0000313" key="6">
    <source>
        <dbReference type="EMBL" id="GCD39696.1"/>
    </source>
</evidence>
<comment type="caution">
    <text evidence="6">The sequence shown here is derived from an EMBL/GenBank/DDBJ whole genome shotgun (WGS) entry which is preliminary data.</text>
</comment>
<evidence type="ECO:0000259" key="5">
    <source>
        <dbReference type="PROSITE" id="PS50977"/>
    </source>
</evidence>
<dbReference type="GO" id="GO:0003700">
    <property type="term" value="F:DNA-binding transcription factor activity"/>
    <property type="evidence" value="ECO:0007669"/>
    <property type="project" value="TreeGrafter"/>
</dbReference>
<dbReference type="Proteomes" id="UP000287830">
    <property type="component" value="Unassembled WGS sequence"/>
</dbReference>
<keyword evidence="3" id="KW-0804">Transcription</keyword>
<dbReference type="GO" id="GO:0000976">
    <property type="term" value="F:transcription cis-regulatory region binding"/>
    <property type="evidence" value="ECO:0007669"/>
    <property type="project" value="TreeGrafter"/>
</dbReference>
<dbReference type="PROSITE" id="PS50977">
    <property type="entry name" value="HTH_TETR_2"/>
    <property type="match status" value="1"/>
</dbReference>
<evidence type="ECO:0000256" key="3">
    <source>
        <dbReference type="ARBA" id="ARBA00023163"/>
    </source>
</evidence>
<dbReference type="InterPro" id="IPR036271">
    <property type="entry name" value="Tet_transcr_reg_TetR-rel_C_sf"/>
</dbReference>
<evidence type="ECO:0000313" key="7">
    <source>
        <dbReference type="Proteomes" id="UP000287830"/>
    </source>
</evidence>
<dbReference type="OrthoDB" id="9796019at2"/>
<protein>
    <submittedName>
        <fullName evidence="6">Transcriptional regulator, TetR family protein</fullName>
    </submittedName>
</protein>
<organism evidence="6 7">
    <name type="scientific">Streptomyces chrestomyceticus JCM 4735</name>
    <dbReference type="NCBI Taxonomy" id="1306181"/>
    <lineage>
        <taxon>Bacteria</taxon>
        <taxon>Bacillati</taxon>
        <taxon>Actinomycetota</taxon>
        <taxon>Actinomycetes</taxon>
        <taxon>Kitasatosporales</taxon>
        <taxon>Streptomycetaceae</taxon>
        <taxon>Streptomyces</taxon>
    </lineage>
</organism>
<dbReference type="Pfam" id="PF00440">
    <property type="entry name" value="TetR_N"/>
    <property type="match status" value="1"/>
</dbReference>
<dbReference type="Gene3D" id="1.10.10.60">
    <property type="entry name" value="Homeodomain-like"/>
    <property type="match status" value="1"/>
</dbReference>
<evidence type="ECO:0000256" key="2">
    <source>
        <dbReference type="ARBA" id="ARBA00023125"/>
    </source>
</evidence>
<dbReference type="PRINTS" id="PR00455">
    <property type="entry name" value="HTHTETR"/>
</dbReference>
<feature type="DNA-binding region" description="H-T-H motif" evidence="4">
    <location>
        <begin position="37"/>
        <end position="56"/>
    </location>
</feature>
<proteinExistence type="predicted"/>